<dbReference type="InterPro" id="IPR051450">
    <property type="entry name" value="Gfo/Idh/MocA_Oxidoreductases"/>
</dbReference>
<dbReference type="SUPFAM" id="SSF51182">
    <property type="entry name" value="RmlC-like cupins"/>
    <property type="match status" value="1"/>
</dbReference>
<dbReference type="InterPro" id="IPR011051">
    <property type="entry name" value="RmlC_Cupin_sf"/>
</dbReference>
<proteinExistence type="predicted"/>
<dbReference type="PANTHER" id="PTHR43377">
    <property type="entry name" value="BILIVERDIN REDUCTASE A"/>
    <property type="match status" value="1"/>
</dbReference>
<dbReference type="GO" id="GO:0000166">
    <property type="term" value="F:nucleotide binding"/>
    <property type="evidence" value="ECO:0007669"/>
    <property type="project" value="InterPro"/>
</dbReference>
<dbReference type="Pfam" id="PF01408">
    <property type="entry name" value="GFO_IDH_MocA"/>
    <property type="match status" value="1"/>
</dbReference>
<dbReference type="Gene3D" id="2.60.120.10">
    <property type="entry name" value="Jelly Rolls"/>
    <property type="match status" value="1"/>
</dbReference>
<keyword evidence="5" id="KW-1185">Reference proteome</keyword>
<dbReference type="PANTHER" id="PTHR43377:SF1">
    <property type="entry name" value="BILIVERDIN REDUCTASE A"/>
    <property type="match status" value="1"/>
</dbReference>
<dbReference type="InterPro" id="IPR013096">
    <property type="entry name" value="Cupin_2"/>
</dbReference>
<dbReference type="Gene3D" id="3.40.50.720">
    <property type="entry name" value="NAD(P)-binding Rossmann-like Domain"/>
    <property type="match status" value="1"/>
</dbReference>
<feature type="domain" description="Cupin type-2" evidence="2">
    <location>
        <begin position="372"/>
        <end position="438"/>
    </location>
</feature>
<dbReference type="InterPro" id="IPR000683">
    <property type="entry name" value="Gfo/Idh/MocA-like_OxRdtase_N"/>
</dbReference>
<evidence type="ECO:0000259" key="2">
    <source>
        <dbReference type="Pfam" id="PF07883"/>
    </source>
</evidence>
<dbReference type="EMBL" id="WUBI01000003">
    <property type="protein sequence ID" value="MWV46004.1"/>
    <property type="molecule type" value="Genomic_DNA"/>
</dbReference>
<reference evidence="4 5" key="1">
    <citation type="submission" date="2019-12" db="EMBL/GenBank/DDBJ databases">
        <title>Paenibacillus sp. nov., an endophytic bacterium isolated from the stem of Dendrobium.</title>
        <authorList>
            <person name="Zhao R."/>
        </authorList>
    </citation>
    <scope>NUCLEOTIDE SEQUENCE [LARGE SCALE GENOMIC DNA]</scope>
    <source>
        <strain evidence="4 5">HJL G12</strain>
    </source>
</reference>
<gene>
    <name evidence="4" type="ORF">GRF59_20505</name>
</gene>
<name>A0A7X3IL93_9BACL</name>
<feature type="domain" description="GFO/IDH/MocA-like oxidoreductase" evidence="3">
    <location>
        <begin position="142"/>
        <end position="248"/>
    </location>
</feature>
<evidence type="ECO:0000313" key="4">
    <source>
        <dbReference type="EMBL" id="MWV46004.1"/>
    </source>
</evidence>
<dbReference type="Pfam" id="PF22725">
    <property type="entry name" value="GFO_IDH_MocA_C3"/>
    <property type="match status" value="1"/>
</dbReference>
<dbReference type="SUPFAM" id="SSF51735">
    <property type="entry name" value="NAD(P)-binding Rossmann-fold domains"/>
    <property type="match status" value="1"/>
</dbReference>
<feature type="domain" description="Gfo/Idh/MocA-like oxidoreductase N-terminal" evidence="1">
    <location>
        <begin position="17"/>
        <end position="127"/>
    </location>
</feature>
<dbReference type="Pfam" id="PF07883">
    <property type="entry name" value="Cupin_2"/>
    <property type="match status" value="1"/>
</dbReference>
<dbReference type="InterPro" id="IPR014710">
    <property type="entry name" value="RmlC-like_jellyroll"/>
</dbReference>
<accession>A0A7X3IL93</accession>
<protein>
    <submittedName>
        <fullName evidence="4">Cupin domain-containing protein</fullName>
    </submittedName>
</protein>
<evidence type="ECO:0000259" key="1">
    <source>
        <dbReference type="Pfam" id="PF01408"/>
    </source>
</evidence>
<dbReference type="AlphaFoldDB" id="A0A7X3IL93"/>
<evidence type="ECO:0000259" key="3">
    <source>
        <dbReference type="Pfam" id="PF22725"/>
    </source>
</evidence>
<evidence type="ECO:0000313" key="5">
    <source>
        <dbReference type="Proteomes" id="UP000460318"/>
    </source>
</evidence>
<sequence>MEESINYGMGQEVNYMKALLVGLGEAGSGWYRRLRSLNGDLELAVSDTDGSRGEQIREDGIPFYTDAREAIEREAPDFVINVTPRHAHTNINHLAFDYKLPVLCEKPIAESYEKAVEIVKRAEEERIPFMIAENYRTFAPLRKLKQLIDEGAVGTLQTLECEFFRKRQRVTLEPNDELEEVIIHHFDLVRHLSGREIGKLFAVKRHVFHIVMDLQAGIQASFRCSLHSVGHETQWPGNWRIEGDQGSLTFKDGEIELTTPAGVQRWSDFSDVTVRTPVQEFMSSLEEKRRGETDAKEYLKNQALAHYTRLSLKQGQQVDTSASWGYGPADIRNFLRAELKPSSSHGGQGLVDSARLYSNADFETPLKFLYYSVLPPGTSIGYHGHREDEEVYIILEGTGLMTINGKETRVGPGDVIVNKPWWKHGLVNDGNEPIKAIVFEVDKV</sequence>
<dbReference type="Gene3D" id="3.30.360.10">
    <property type="entry name" value="Dihydrodipicolinate Reductase, domain 2"/>
    <property type="match status" value="1"/>
</dbReference>
<dbReference type="InterPro" id="IPR036291">
    <property type="entry name" value="NAD(P)-bd_dom_sf"/>
</dbReference>
<dbReference type="InterPro" id="IPR055170">
    <property type="entry name" value="GFO_IDH_MocA-like_dom"/>
</dbReference>
<organism evidence="4 5">
    <name type="scientific">Paenibacillus dendrobii</name>
    <dbReference type="NCBI Taxonomy" id="2691084"/>
    <lineage>
        <taxon>Bacteria</taxon>
        <taxon>Bacillati</taxon>
        <taxon>Bacillota</taxon>
        <taxon>Bacilli</taxon>
        <taxon>Bacillales</taxon>
        <taxon>Paenibacillaceae</taxon>
        <taxon>Paenibacillus</taxon>
    </lineage>
</organism>
<comment type="caution">
    <text evidence="4">The sequence shown here is derived from an EMBL/GenBank/DDBJ whole genome shotgun (WGS) entry which is preliminary data.</text>
</comment>
<dbReference type="SUPFAM" id="SSF55347">
    <property type="entry name" value="Glyceraldehyde-3-phosphate dehydrogenase-like, C-terminal domain"/>
    <property type="match status" value="1"/>
</dbReference>
<dbReference type="Proteomes" id="UP000460318">
    <property type="component" value="Unassembled WGS sequence"/>
</dbReference>